<name>A0A1G1XQC6_9BACT</name>
<evidence type="ECO:0008006" key="4">
    <source>
        <dbReference type="Google" id="ProtNLM"/>
    </source>
</evidence>
<dbReference type="AlphaFoldDB" id="A0A1G1XQC6"/>
<organism evidence="2 3">
    <name type="scientific">Candidatus Buchananbacteria bacterium RBG_13_36_9</name>
    <dbReference type="NCBI Taxonomy" id="1797530"/>
    <lineage>
        <taxon>Bacteria</taxon>
        <taxon>Candidatus Buchananiibacteriota</taxon>
    </lineage>
</organism>
<evidence type="ECO:0000313" key="2">
    <source>
        <dbReference type="EMBL" id="OGY42171.1"/>
    </source>
</evidence>
<feature type="transmembrane region" description="Helical" evidence="1">
    <location>
        <begin position="47"/>
        <end position="76"/>
    </location>
</feature>
<protein>
    <recommendedName>
        <fullName evidence="4">Glycerophosphoryl diester phosphodiesterase membrane domain-containing protein</fullName>
    </recommendedName>
</protein>
<keyword evidence="1" id="KW-0812">Transmembrane</keyword>
<comment type="caution">
    <text evidence="2">The sequence shown here is derived from an EMBL/GenBank/DDBJ whole genome shotgun (WGS) entry which is preliminary data.</text>
</comment>
<proteinExistence type="predicted"/>
<feature type="transmembrane region" description="Helical" evidence="1">
    <location>
        <begin position="21"/>
        <end position="41"/>
    </location>
</feature>
<feature type="transmembrane region" description="Helical" evidence="1">
    <location>
        <begin position="97"/>
        <end position="128"/>
    </location>
</feature>
<keyword evidence="1" id="KW-0472">Membrane</keyword>
<gene>
    <name evidence="2" type="ORF">A2Y82_00390</name>
</gene>
<evidence type="ECO:0000256" key="1">
    <source>
        <dbReference type="SAM" id="Phobius"/>
    </source>
</evidence>
<keyword evidence="1" id="KW-1133">Transmembrane helix</keyword>
<feature type="transmembrane region" description="Helical" evidence="1">
    <location>
        <begin position="164"/>
        <end position="188"/>
    </location>
</feature>
<evidence type="ECO:0000313" key="3">
    <source>
        <dbReference type="Proteomes" id="UP000176498"/>
    </source>
</evidence>
<dbReference type="EMBL" id="MHHZ01000007">
    <property type="protein sequence ID" value="OGY42171.1"/>
    <property type="molecule type" value="Genomic_DNA"/>
</dbReference>
<feature type="transmembrane region" description="Helical" evidence="1">
    <location>
        <begin position="200"/>
        <end position="225"/>
    </location>
</feature>
<sequence>MSISALIKKGWEIYSINFQKFLVPIGIMLIPYILYFLFLIFGGPELILLMLILNALMVVINLWIGIVIIIMLDKLYKNQPIDLNKIYEIAFKKIPSYFLVAILTALVIIGGLILLIIPGIIFIVWYGFANYAVILEEKDNKGIAALKFSKNLVQGRWGATFWRLLLPALALYLVVLIVIFIVSYIITGGNFNLESYNQSLIINAISSLITLILTPLFVSFSLILYNNLKETKEQARTETPAQI</sequence>
<dbReference type="Proteomes" id="UP000176498">
    <property type="component" value="Unassembled WGS sequence"/>
</dbReference>
<reference evidence="2 3" key="1">
    <citation type="journal article" date="2016" name="Nat. Commun.">
        <title>Thousands of microbial genomes shed light on interconnected biogeochemical processes in an aquifer system.</title>
        <authorList>
            <person name="Anantharaman K."/>
            <person name="Brown C.T."/>
            <person name="Hug L.A."/>
            <person name="Sharon I."/>
            <person name="Castelle C.J."/>
            <person name="Probst A.J."/>
            <person name="Thomas B.C."/>
            <person name="Singh A."/>
            <person name="Wilkins M.J."/>
            <person name="Karaoz U."/>
            <person name="Brodie E.L."/>
            <person name="Williams K.H."/>
            <person name="Hubbard S.S."/>
            <person name="Banfield J.F."/>
        </authorList>
    </citation>
    <scope>NUCLEOTIDE SEQUENCE [LARGE SCALE GENOMIC DNA]</scope>
</reference>
<accession>A0A1G1XQC6</accession>